<dbReference type="AlphaFoldDB" id="A0A8S1JQP0"/>
<sequence length="62" mass="7289">MLMKNSSTVNSQQYLLSKKKSNVLKMELQLEQILLKTYQKPLMDDIIFNKSNIFNGVKIRIK</sequence>
<evidence type="ECO:0000313" key="1">
    <source>
        <dbReference type="EMBL" id="CAD8042890.1"/>
    </source>
</evidence>
<dbReference type="EMBL" id="CAJJDM010000001">
    <property type="protein sequence ID" value="CAD8042890.1"/>
    <property type="molecule type" value="Genomic_DNA"/>
</dbReference>
<gene>
    <name evidence="1" type="ORF">PPRIM_AZ9-3.1.T0040107</name>
</gene>
<keyword evidence="2" id="KW-1185">Reference proteome</keyword>
<organism evidence="1 2">
    <name type="scientific">Paramecium primaurelia</name>
    <dbReference type="NCBI Taxonomy" id="5886"/>
    <lineage>
        <taxon>Eukaryota</taxon>
        <taxon>Sar</taxon>
        <taxon>Alveolata</taxon>
        <taxon>Ciliophora</taxon>
        <taxon>Intramacronucleata</taxon>
        <taxon>Oligohymenophorea</taxon>
        <taxon>Peniculida</taxon>
        <taxon>Parameciidae</taxon>
        <taxon>Paramecium</taxon>
    </lineage>
</organism>
<dbReference type="Proteomes" id="UP000688137">
    <property type="component" value="Unassembled WGS sequence"/>
</dbReference>
<proteinExistence type="predicted"/>
<comment type="caution">
    <text evidence="1">The sequence shown here is derived from an EMBL/GenBank/DDBJ whole genome shotgun (WGS) entry which is preliminary data.</text>
</comment>
<protein>
    <submittedName>
        <fullName evidence="1">Uncharacterized protein</fullName>
    </submittedName>
</protein>
<reference evidence="1" key="1">
    <citation type="submission" date="2021-01" db="EMBL/GenBank/DDBJ databases">
        <authorList>
            <consortium name="Genoscope - CEA"/>
            <person name="William W."/>
        </authorList>
    </citation>
    <scope>NUCLEOTIDE SEQUENCE</scope>
</reference>
<accession>A0A8S1JQP0</accession>
<name>A0A8S1JQP0_PARPR</name>
<evidence type="ECO:0000313" key="2">
    <source>
        <dbReference type="Proteomes" id="UP000688137"/>
    </source>
</evidence>